<dbReference type="SUPFAM" id="SSF53098">
    <property type="entry name" value="Ribonuclease H-like"/>
    <property type="match status" value="1"/>
</dbReference>
<dbReference type="Proteomes" id="UP000429607">
    <property type="component" value="Unassembled WGS sequence"/>
</dbReference>
<evidence type="ECO:0000256" key="3">
    <source>
        <dbReference type="ARBA" id="ARBA00022771"/>
    </source>
</evidence>
<name>A0A6A3INJ6_9STRA</name>
<comment type="subcellular location">
    <subcellularLocation>
        <location evidence="1">Nucleus</location>
    </subcellularLocation>
</comment>
<keyword evidence="5" id="KW-0539">Nucleus</keyword>
<evidence type="ECO:0000259" key="6">
    <source>
        <dbReference type="Pfam" id="PF05699"/>
    </source>
</evidence>
<dbReference type="PANTHER" id="PTHR46481">
    <property type="entry name" value="ZINC FINGER BED DOMAIN-CONTAINING PROTEIN 4"/>
    <property type="match status" value="1"/>
</dbReference>
<evidence type="ECO:0000256" key="1">
    <source>
        <dbReference type="ARBA" id="ARBA00004123"/>
    </source>
</evidence>
<reference evidence="7 9" key="1">
    <citation type="submission" date="2018-09" db="EMBL/GenBank/DDBJ databases">
        <title>Genomic investigation of the strawberry pathogen Phytophthora fragariae indicates pathogenicity is determined by transcriptional variation in three key races.</title>
        <authorList>
            <person name="Adams T.M."/>
            <person name="Armitage A.D."/>
            <person name="Sobczyk M.K."/>
            <person name="Bates H.J."/>
            <person name="Dunwell J.M."/>
            <person name="Nellist C.F."/>
            <person name="Harrison R.J."/>
        </authorList>
    </citation>
    <scope>NUCLEOTIDE SEQUENCE [LARGE SCALE GENOMIC DNA]</scope>
    <source>
        <strain evidence="7 9">SCRP249</strain>
        <strain evidence="8 10">SCRP333</strain>
    </source>
</reference>
<gene>
    <name evidence="7" type="ORF">PR001_g23144</name>
    <name evidence="8" type="ORF">PR003_g24257</name>
</gene>
<comment type="caution">
    <text evidence="7">The sequence shown here is derived from an EMBL/GenBank/DDBJ whole genome shotgun (WGS) entry which is preliminary data.</text>
</comment>
<evidence type="ECO:0000313" key="7">
    <source>
        <dbReference type="EMBL" id="KAE8984539.1"/>
    </source>
</evidence>
<dbReference type="AlphaFoldDB" id="A0A6A3INJ6"/>
<dbReference type="Proteomes" id="UP000434957">
    <property type="component" value="Unassembled WGS sequence"/>
</dbReference>
<evidence type="ECO:0000256" key="2">
    <source>
        <dbReference type="ARBA" id="ARBA00022723"/>
    </source>
</evidence>
<dbReference type="GO" id="GO:0005634">
    <property type="term" value="C:nucleus"/>
    <property type="evidence" value="ECO:0007669"/>
    <property type="project" value="UniProtKB-SubCell"/>
</dbReference>
<evidence type="ECO:0000313" key="10">
    <source>
        <dbReference type="Proteomes" id="UP000434957"/>
    </source>
</evidence>
<organism evidence="7 9">
    <name type="scientific">Phytophthora rubi</name>
    <dbReference type="NCBI Taxonomy" id="129364"/>
    <lineage>
        <taxon>Eukaryota</taxon>
        <taxon>Sar</taxon>
        <taxon>Stramenopiles</taxon>
        <taxon>Oomycota</taxon>
        <taxon>Peronosporomycetes</taxon>
        <taxon>Peronosporales</taxon>
        <taxon>Peronosporaceae</taxon>
        <taxon>Phytophthora</taxon>
    </lineage>
</organism>
<dbReference type="EMBL" id="QXFT01002692">
    <property type="protein sequence ID" value="KAE9294443.1"/>
    <property type="molecule type" value="Genomic_DNA"/>
</dbReference>
<dbReference type="PANTHER" id="PTHR46481:SF10">
    <property type="entry name" value="ZINC FINGER BED DOMAIN-CONTAINING PROTEIN 39"/>
    <property type="match status" value="1"/>
</dbReference>
<feature type="domain" description="HAT C-terminal dimerisation" evidence="6">
    <location>
        <begin position="263"/>
        <end position="339"/>
    </location>
</feature>
<keyword evidence="4" id="KW-0862">Zinc</keyword>
<dbReference type="EMBL" id="QXFV01002689">
    <property type="protein sequence ID" value="KAE8984539.1"/>
    <property type="molecule type" value="Genomic_DNA"/>
</dbReference>
<proteinExistence type="predicted"/>
<dbReference type="GO" id="GO:0008270">
    <property type="term" value="F:zinc ion binding"/>
    <property type="evidence" value="ECO:0007669"/>
    <property type="project" value="UniProtKB-KW"/>
</dbReference>
<evidence type="ECO:0000256" key="5">
    <source>
        <dbReference type="ARBA" id="ARBA00023242"/>
    </source>
</evidence>
<sequence length="371" mass="43366">MCGAWAIIENKHPHTFLRTAVRAAHVMNLLIKDVCNIDEFSRNLKQAAIVVNFIKDHGFVAAAFKKLRKRFMAPSLQTTTPTRWYSQLNQCYSLLFAKYAVLSLLDSDYEPLCSAIKNRDRVETFREVVGDSEFWKGLHKLKGILEFPSKIIGNLESDSGDLFKVYDYFRRLETSWSSTAGLSAALSASLLEIVQKRWKFPSTDSMSFAFVLTPKSMEQQWRPREKLKTKKKLKSYIEMFYSSDEDRIVFCIAELDRFLKIMVYLDQDEKEEYLKIRGLSYWVEYGINDYPNLYRIAIRVFVVPTSSAASERVWIIYSFLMSKRRNRLAFEKLERIDFIYINSCLLDDVYCRDYLATDVDEDIDGETDEES</sequence>
<keyword evidence="3" id="KW-0863">Zinc-finger</keyword>
<dbReference type="Pfam" id="PF05699">
    <property type="entry name" value="Dimer_Tnp_hAT"/>
    <property type="match status" value="1"/>
</dbReference>
<protein>
    <recommendedName>
        <fullName evidence="6">HAT C-terminal dimerisation domain-containing protein</fullName>
    </recommendedName>
</protein>
<keyword evidence="2" id="KW-0479">Metal-binding</keyword>
<evidence type="ECO:0000256" key="4">
    <source>
        <dbReference type="ARBA" id="ARBA00022833"/>
    </source>
</evidence>
<dbReference type="InterPro" id="IPR052035">
    <property type="entry name" value="ZnF_BED_domain_contain"/>
</dbReference>
<dbReference type="GO" id="GO:0046983">
    <property type="term" value="F:protein dimerization activity"/>
    <property type="evidence" value="ECO:0007669"/>
    <property type="project" value="InterPro"/>
</dbReference>
<evidence type="ECO:0000313" key="9">
    <source>
        <dbReference type="Proteomes" id="UP000429607"/>
    </source>
</evidence>
<accession>A0A6A3INJ6</accession>
<dbReference type="InterPro" id="IPR012337">
    <property type="entry name" value="RNaseH-like_sf"/>
</dbReference>
<evidence type="ECO:0000313" key="8">
    <source>
        <dbReference type="EMBL" id="KAE9294443.1"/>
    </source>
</evidence>
<dbReference type="InterPro" id="IPR008906">
    <property type="entry name" value="HATC_C_dom"/>
</dbReference>
<keyword evidence="10" id="KW-1185">Reference proteome</keyword>